<reference evidence="1" key="1">
    <citation type="submission" date="2022-11" db="EMBL/GenBank/DDBJ databases">
        <title>beta-Carotene-producing bacterium, Jeongeuplla avenae sp. nov., alleviates the salt stress of Arabidopsis seedlings.</title>
        <authorList>
            <person name="Jiang L."/>
            <person name="Lee J."/>
        </authorList>
    </citation>
    <scope>NUCLEOTIDE SEQUENCE</scope>
    <source>
        <strain evidence="1">DY_R2A_6</strain>
    </source>
</reference>
<accession>A0ACD4NRN3</accession>
<dbReference type="Proteomes" id="UP001163223">
    <property type="component" value="Chromosome"/>
</dbReference>
<sequence>MLAHYTNNGFLVRSEEAPYLEGTGTFTPLPEYDPATQIPRYLGGSEWVVLPLSARDEFVPPAVPGPSVPDEVSAAQAKTALYNAGIYDDVEAVLGAAPDGLVRIWWSSAQVWRRDHPYILAVATFLDPPLDDDQVDALFMAAAAVPT</sequence>
<name>A0ACD4NRN3_9HYPH</name>
<evidence type="ECO:0000313" key="1">
    <source>
        <dbReference type="EMBL" id="WAJ29337.1"/>
    </source>
</evidence>
<dbReference type="EMBL" id="CP113520">
    <property type="protein sequence ID" value="WAJ29337.1"/>
    <property type="molecule type" value="Genomic_DNA"/>
</dbReference>
<gene>
    <name evidence="1" type="ORF">OXU80_03625</name>
</gene>
<keyword evidence="2" id="KW-1185">Reference proteome</keyword>
<protein>
    <submittedName>
        <fullName evidence="1">Uncharacterized protein</fullName>
    </submittedName>
</protein>
<proteinExistence type="predicted"/>
<evidence type="ECO:0000313" key="2">
    <source>
        <dbReference type="Proteomes" id="UP001163223"/>
    </source>
</evidence>
<organism evidence="1 2">
    <name type="scientific">Antarcticirhabdus aurantiaca</name>
    <dbReference type="NCBI Taxonomy" id="2606717"/>
    <lineage>
        <taxon>Bacteria</taxon>
        <taxon>Pseudomonadati</taxon>
        <taxon>Pseudomonadota</taxon>
        <taxon>Alphaproteobacteria</taxon>
        <taxon>Hyphomicrobiales</taxon>
        <taxon>Aurantimonadaceae</taxon>
        <taxon>Antarcticirhabdus</taxon>
    </lineage>
</organism>